<evidence type="ECO:0000256" key="1">
    <source>
        <dbReference type="SAM" id="SignalP"/>
    </source>
</evidence>
<comment type="caution">
    <text evidence="2">The sequence shown here is derived from an EMBL/GenBank/DDBJ whole genome shotgun (WGS) entry which is preliminary data.</text>
</comment>
<dbReference type="Pfam" id="PF09673">
    <property type="entry name" value="TrbC_Ftype"/>
    <property type="match status" value="1"/>
</dbReference>
<sequence>MRSLALVILGATILAMPAVASDDDIRAIVDRAQRIKQQATTQPPPAWLYGKDAANRPMSVPEAGSGAAEPPPREEGRRVQILASWALGEPALKDLFRSVAGRDDVQVLFRGVLPGETFGQGVRRLHAMLRNIDPLPNVSIDPMVFRQLSVSAAPVVAFNDGTKIVAHATGLISPEFISGKVQEGATGDLGVLGPTVTVVEPDLIDVLQANAKDFDLEGYKRRALEEFWRKARFEELPEVTDRRERVIDPTVVVTKPITDAEGRVLVEAGRRINPLDKLPFTQRLVVFDARSPGQVAVAAKLAAEVQGRRRVTLVMTAMDRDGGWEGLDKIEERVDGPVYLLTPDIKSRFKVERVPTLIEANGRAFVVTEIPPEKDNP</sequence>
<keyword evidence="1" id="KW-0732">Signal</keyword>
<dbReference type="EMBL" id="VEWN01000013">
    <property type="protein sequence ID" value="KAA1053875.1"/>
    <property type="molecule type" value="Genomic_DNA"/>
</dbReference>
<feature type="chain" id="PRO_5023090555" description="Conjugal transfer pilus assembly protein TraW" evidence="1">
    <location>
        <begin position="21"/>
        <end position="377"/>
    </location>
</feature>
<dbReference type="AlphaFoldDB" id="A0A5B0KPJ2"/>
<reference evidence="2 3" key="1">
    <citation type="submission" date="2019-07" db="EMBL/GenBank/DDBJ databases">
        <title>Genome sequencing of the stress-tolerant strain Azospirillum brasilense Az19.</title>
        <authorList>
            <person name="Maroniche G.A."/>
            <person name="Garcia J.E."/>
            <person name="Pagnussat L."/>
            <person name="Amenta M."/>
            <person name="Creus C.M."/>
        </authorList>
    </citation>
    <scope>NUCLEOTIDE SEQUENCE [LARGE SCALE GENOMIC DNA]</scope>
    <source>
        <strain evidence="2 3">Az19</strain>
    </source>
</reference>
<dbReference type="InterPro" id="IPR019106">
    <property type="entry name" value="T4SS_TrbC"/>
</dbReference>
<dbReference type="RefSeq" id="WP_149650983.1">
    <property type="nucleotide sequence ID" value="NZ_VEWN01000013.1"/>
</dbReference>
<accession>A0A5B0KPJ2</accession>
<proteinExistence type="predicted"/>
<evidence type="ECO:0000313" key="2">
    <source>
        <dbReference type="EMBL" id="KAA1053875.1"/>
    </source>
</evidence>
<dbReference type="Proteomes" id="UP000325333">
    <property type="component" value="Unassembled WGS sequence"/>
</dbReference>
<organism evidence="2 3">
    <name type="scientific">Azospirillum argentinense</name>
    <dbReference type="NCBI Taxonomy" id="2970906"/>
    <lineage>
        <taxon>Bacteria</taxon>
        <taxon>Pseudomonadati</taxon>
        <taxon>Pseudomonadota</taxon>
        <taxon>Alphaproteobacteria</taxon>
        <taxon>Rhodospirillales</taxon>
        <taxon>Azospirillaceae</taxon>
        <taxon>Azospirillum</taxon>
    </lineage>
</organism>
<gene>
    <name evidence="2" type="ORF">FH063_002457</name>
</gene>
<feature type="signal peptide" evidence="1">
    <location>
        <begin position="1"/>
        <end position="20"/>
    </location>
</feature>
<evidence type="ECO:0008006" key="4">
    <source>
        <dbReference type="Google" id="ProtNLM"/>
    </source>
</evidence>
<name>A0A5B0KPJ2_9PROT</name>
<evidence type="ECO:0000313" key="3">
    <source>
        <dbReference type="Proteomes" id="UP000325333"/>
    </source>
</evidence>
<protein>
    <recommendedName>
        <fullName evidence="4">Conjugal transfer pilus assembly protein TraW</fullName>
    </recommendedName>
</protein>